<dbReference type="SUPFAM" id="SSF51230">
    <property type="entry name" value="Single hybrid motif"/>
    <property type="match status" value="1"/>
</dbReference>
<dbReference type="EMBL" id="UIGB01000001">
    <property type="protein sequence ID" value="SUU86501.1"/>
    <property type="molecule type" value="Genomic_DNA"/>
</dbReference>
<proteinExistence type="predicted"/>
<dbReference type="Proteomes" id="UP000254343">
    <property type="component" value="Unassembled WGS sequence"/>
</dbReference>
<evidence type="ECO:0008006" key="3">
    <source>
        <dbReference type="Google" id="ProtNLM"/>
    </source>
</evidence>
<dbReference type="Gene3D" id="2.40.50.100">
    <property type="match status" value="1"/>
</dbReference>
<dbReference type="RefSeq" id="WP_002717324.1">
    <property type="nucleotide sequence ID" value="NZ_UFSI01000001.1"/>
</dbReference>
<name>A0A380WC26_AFIFE</name>
<protein>
    <recommendedName>
        <fullName evidence="3">Lipoyl-binding domain-containing protein</fullName>
    </recommendedName>
</protein>
<evidence type="ECO:0000313" key="1">
    <source>
        <dbReference type="EMBL" id="SUU86501.1"/>
    </source>
</evidence>
<dbReference type="OrthoDB" id="7363068at2"/>
<accession>A0A380WC26</accession>
<organism evidence="1 2">
    <name type="scientific">Afipia felis</name>
    <name type="common">Cat scratch disease bacillus</name>
    <dbReference type="NCBI Taxonomy" id="1035"/>
    <lineage>
        <taxon>Bacteria</taxon>
        <taxon>Pseudomonadati</taxon>
        <taxon>Pseudomonadota</taxon>
        <taxon>Alphaproteobacteria</taxon>
        <taxon>Hyphomicrobiales</taxon>
        <taxon>Nitrobacteraceae</taxon>
        <taxon>Afipia</taxon>
    </lineage>
</organism>
<reference evidence="1 2" key="1">
    <citation type="submission" date="2018-06" db="EMBL/GenBank/DDBJ databases">
        <authorList>
            <consortium name="Pathogen Informatics"/>
            <person name="Doyle S."/>
        </authorList>
    </citation>
    <scope>NUCLEOTIDE SEQUENCE [LARGE SCALE GENOMIC DNA]</scope>
    <source>
        <strain evidence="1 2">NCTC12722</strain>
    </source>
</reference>
<dbReference type="InterPro" id="IPR011053">
    <property type="entry name" value="Single_hybrid_motif"/>
</dbReference>
<evidence type="ECO:0000313" key="2">
    <source>
        <dbReference type="Proteomes" id="UP000254343"/>
    </source>
</evidence>
<dbReference type="AlphaFoldDB" id="A0A380WC26"/>
<gene>
    <name evidence="1" type="ORF">NCTC12722_03729</name>
</gene>
<sequence>MTDLIVQPDLWITRMLPEGIIEKWLVADGATVASDDPVVDLRIENQLRRLKSPSPGRLTIYARPNSIVEPGTVIGRVDAP</sequence>